<dbReference type="Gramene" id="PGSC0003DMT400091895">
    <property type="protein sequence ID" value="PGSC0003DMT400091895"/>
    <property type="gene ID" value="PGSC0003DMG400041466"/>
</dbReference>
<reference evidence="2" key="1">
    <citation type="journal article" date="2011" name="Nature">
        <title>Genome sequence and analysis of the tuber crop potato.</title>
        <authorList>
            <consortium name="The Potato Genome Sequencing Consortium"/>
        </authorList>
    </citation>
    <scope>NUCLEOTIDE SEQUENCE [LARGE SCALE GENOMIC DNA]</scope>
    <source>
        <strain evidence="2">cv. DM1-3 516 R44</strain>
    </source>
</reference>
<organism evidence="1 2">
    <name type="scientific">Solanum tuberosum</name>
    <name type="common">Potato</name>
    <dbReference type="NCBI Taxonomy" id="4113"/>
    <lineage>
        <taxon>Eukaryota</taxon>
        <taxon>Viridiplantae</taxon>
        <taxon>Streptophyta</taxon>
        <taxon>Embryophyta</taxon>
        <taxon>Tracheophyta</taxon>
        <taxon>Spermatophyta</taxon>
        <taxon>Magnoliopsida</taxon>
        <taxon>eudicotyledons</taxon>
        <taxon>Gunneridae</taxon>
        <taxon>Pentapetalae</taxon>
        <taxon>asterids</taxon>
        <taxon>lamiids</taxon>
        <taxon>Solanales</taxon>
        <taxon>Solanaceae</taxon>
        <taxon>Solanoideae</taxon>
        <taxon>Solaneae</taxon>
        <taxon>Solanum</taxon>
    </lineage>
</organism>
<sequence length="92" mass="9941">MKAKEQGRGIIGLNGAKKRKKLIKSKVGTHQSHSASRRVDLQLTKISSRPAHGSNAEFGNVILLLPQSVTNKNNQYVPVLRNANVGSTAARV</sequence>
<protein>
    <submittedName>
        <fullName evidence="1">Uncharacterized protein</fullName>
    </submittedName>
</protein>
<dbReference type="PaxDb" id="4113-PGSC0003DMT400091895"/>
<reference evidence="1" key="2">
    <citation type="submission" date="2015-06" db="UniProtKB">
        <authorList>
            <consortium name="EnsemblPlants"/>
        </authorList>
    </citation>
    <scope>IDENTIFICATION</scope>
    <source>
        <strain evidence="1">DM1-3 516 R44</strain>
    </source>
</reference>
<accession>M1DNM5</accession>
<dbReference type="Proteomes" id="UP000011115">
    <property type="component" value="Unassembled WGS sequence"/>
</dbReference>
<dbReference type="AlphaFoldDB" id="M1DNM5"/>
<keyword evidence="2" id="KW-1185">Reference proteome</keyword>
<dbReference type="EnsemblPlants" id="PGSC0003DMT400091895">
    <property type="protein sequence ID" value="PGSC0003DMT400091895"/>
    <property type="gene ID" value="PGSC0003DMG400041466"/>
</dbReference>
<evidence type="ECO:0000313" key="1">
    <source>
        <dbReference type="EnsemblPlants" id="PGSC0003DMT400091895"/>
    </source>
</evidence>
<name>M1DNM5_SOLTU</name>
<proteinExistence type="predicted"/>
<dbReference type="HOGENOM" id="CLU_2417517_0_0_1"/>
<evidence type="ECO:0000313" key="2">
    <source>
        <dbReference type="Proteomes" id="UP000011115"/>
    </source>
</evidence>
<dbReference type="InParanoid" id="M1DNM5"/>